<dbReference type="SUPFAM" id="SSF55486">
    <property type="entry name" value="Metalloproteases ('zincins'), catalytic domain"/>
    <property type="match status" value="1"/>
</dbReference>
<evidence type="ECO:0000256" key="4">
    <source>
        <dbReference type="ARBA" id="ARBA00022833"/>
    </source>
</evidence>
<keyword evidence="3" id="KW-0378">Hydrolase</keyword>
<evidence type="ECO:0000256" key="3">
    <source>
        <dbReference type="ARBA" id="ARBA00022801"/>
    </source>
</evidence>
<sequence length="304" mass="31373">MKRNTLSACLGGVILLSAHLPASAIQIVFDYSFDTSGFFSSQLNRDVLQAAGNTLGNRLSDNLLAITPSGRNAFTANFNAPSSGTATSLNNYSVAENALVVFVGSQDLGGALGLAGPGGFDASGSAGFLDLVATRGQAGAPDTDFGPWGGAISFDSTANWYFDSDLSTSDDINGSDFYTVALHELGHVLGLGTSTSWNNLSVSGDFIGPTAGTVSLDASGGHFANRTLSEVDGVAQIAAMTPSVRNGTRKEFTDLDYAALSDIGWQVTPVPVPAALWLFASGLLGLFAVGRQRKQIVADGTQCQ</sequence>
<keyword evidence="5" id="KW-0812">Transmembrane</keyword>
<dbReference type="InterPro" id="IPR001818">
    <property type="entry name" value="Pept_M10_metallopeptidase"/>
</dbReference>
<dbReference type="GO" id="GO:0006508">
    <property type="term" value="P:proteolysis"/>
    <property type="evidence" value="ECO:0007669"/>
    <property type="project" value="UniProtKB-KW"/>
</dbReference>
<name>A0A3B0X7H8_9ZZZZ</name>
<dbReference type="AlphaFoldDB" id="A0A3B0X7H8"/>
<keyword evidence="1" id="KW-0645">Protease</keyword>
<organism evidence="7">
    <name type="scientific">hydrothermal vent metagenome</name>
    <dbReference type="NCBI Taxonomy" id="652676"/>
    <lineage>
        <taxon>unclassified sequences</taxon>
        <taxon>metagenomes</taxon>
        <taxon>ecological metagenomes</taxon>
    </lineage>
</organism>
<proteinExistence type="predicted"/>
<dbReference type="GO" id="GO:0031012">
    <property type="term" value="C:extracellular matrix"/>
    <property type="evidence" value="ECO:0007669"/>
    <property type="project" value="InterPro"/>
</dbReference>
<evidence type="ECO:0000256" key="1">
    <source>
        <dbReference type="ARBA" id="ARBA00022670"/>
    </source>
</evidence>
<keyword evidence="4" id="KW-0862">Zinc</keyword>
<dbReference type="Gene3D" id="3.40.390.10">
    <property type="entry name" value="Collagenase (Catalytic Domain)"/>
    <property type="match status" value="1"/>
</dbReference>
<keyword evidence="5" id="KW-1133">Transmembrane helix</keyword>
<keyword evidence="5" id="KW-0472">Membrane</keyword>
<evidence type="ECO:0000256" key="2">
    <source>
        <dbReference type="ARBA" id="ARBA00022723"/>
    </source>
</evidence>
<feature type="transmembrane region" description="Helical" evidence="5">
    <location>
        <begin position="270"/>
        <end position="289"/>
    </location>
</feature>
<feature type="domain" description="Peptidase M10 metallopeptidase" evidence="6">
    <location>
        <begin position="144"/>
        <end position="196"/>
    </location>
</feature>
<evidence type="ECO:0000259" key="6">
    <source>
        <dbReference type="Pfam" id="PF00413"/>
    </source>
</evidence>
<dbReference type="EMBL" id="UOFG01000051">
    <property type="protein sequence ID" value="VAW58867.1"/>
    <property type="molecule type" value="Genomic_DNA"/>
</dbReference>
<keyword evidence="2" id="KW-0479">Metal-binding</keyword>
<dbReference type="GO" id="GO:0008270">
    <property type="term" value="F:zinc ion binding"/>
    <property type="evidence" value="ECO:0007669"/>
    <property type="project" value="InterPro"/>
</dbReference>
<accession>A0A3B0X7H8</accession>
<evidence type="ECO:0000256" key="5">
    <source>
        <dbReference type="SAM" id="Phobius"/>
    </source>
</evidence>
<reference evidence="7" key="1">
    <citation type="submission" date="2018-06" db="EMBL/GenBank/DDBJ databases">
        <authorList>
            <person name="Zhirakovskaya E."/>
        </authorList>
    </citation>
    <scope>NUCLEOTIDE SEQUENCE</scope>
</reference>
<dbReference type="GO" id="GO:0004222">
    <property type="term" value="F:metalloendopeptidase activity"/>
    <property type="evidence" value="ECO:0007669"/>
    <property type="project" value="InterPro"/>
</dbReference>
<evidence type="ECO:0000313" key="7">
    <source>
        <dbReference type="EMBL" id="VAW58867.1"/>
    </source>
</evidence>
<dbReference type="Pfam" id="PF00413">
    <property type="entry name" value="Peptidase_M10"/>
    <property type="match status" value="1"/>
</dbReference>
<protein>
    <recommendedName>
        <fullName evidence="6">Peptidase M10 metallopeptidase domain-containing protein</fullName>
    </recommendedName>
</protein>
<gene>
    <name evidence="7" type="ORF">MNBD_GAMMA11-628</name>
</gene>
<dbReference type="InterPro" id="IPR024079">
    <property type="entry name" value="MetalloPept_cat_dom_sf"/>
</dbReference>